<dbReference type="EMBL" id="CP099717">
    <property type="protein sequence ID" value="USV58936.1"/>
    <property type="molecule type" value="Genomic_DNA"/>
</dbReference>
<dbReference type="InterPro" id="IPR012286">
    <property type="entry name" value="Tetrahaem_cytochrome"/>
</dbReference>
<sequence>MRPLFLTLMALAGLWFGGGALAEPPVTAMTPVSTAASHSLKPHHGKLGFTCENCHQGKDPKQYQRLKTEDCLACHGSAQKVANRTRFMDANHTNPHNSLHDKLDLDCYECHAEHKPSQNLCQTCHDNTRDWFGPTP</sequence>
<keyword evidence="3" id="KW-0813">Transport</keyword>
<dbReference type="GO" id="GO:0046872">
    <property type="term" value="F:metal ion binding"/>
    <property type="evidence" value="ECO:0007669"/>
    <property type="project" value="UniProtKB-KW"/>
</dbReference>
<dbReference type="SUPFAM" id="SSF48695">
    <property type="entry name" value="Multiheme cytochromes"/>
    <property type="match status" value="1"/>
</dbReference>
<evidence type="ECO:0000256" key="4">
    <source>
        <dbReference type="ARBA" id="ARBA00022617"/>
    </source>
</evidence>
<reference evidence="10" key="1">
    <citation type="submission" date="2022-06" db="EMBL/GenBank/DDBJ databases">
        <title>Complete Genome of Aeromonas sp. Strain SOD01 Isolated from an Urban Freshwater Stream.</title>
        <authorList>
            <person name="Williams L.E."/>
            <person name="Brysgel T."/>
            <person name="Capestro E.M."/>
            <person name="Foltz G.V."/>
            <person name="Gardner A.E."/>
            <person name="Ingrassia J."/>
            <person name="Peterson E."/>
            <person name="Arruda J."/>
            <person name="Flaherty I."/>
            <person name="Hunt M."/>
            <person name="Pappas G."/>
            <person name="Ramsaran S."/>
            <person name="Rocha M."/>
        </authorList>
    </citation>
    <scope>NUCLEOTIDE SEQUENCE</scope>
    <source>
        <strain evidence="10">SOD01</strain>
    </source>
</reference>
<evidence type="ECO:0000313" key="10">
    <source>
        <dbReference type="EMBL" id="USV58936.1"/>
    </source>
</evidence>
<keyword evidence="6" id="KW-0249">Electron transport</keyword>
<evidence type="ECO:0000256" key="7">
    <source>
        <dbReference type="ARBA" id="ARBA00023004"/>
    </source>
</evidence>
<comment type="cofactor">
    <cofactor evidence="1">
        <name>heme c</name>
        <dbReference type="ChEBI" id="CHEBI:61717"/>
    </cofactor>
</comment>
<evidence type="ECO:0000256" key="5">
    <source>
        <dbReference type="ARBA" id="ARBA00022723"/>
    </source>
</evidence>
<dbReference type="Gene3D" id="1.10.1130.10">
    <property type="entry name" value="Flavocytochrome C3, Chain A"/>
    <property type="match status" value="1"/>
</dbReference>
<dbReference type="Proteomes" id="UP001056890">
    <property type="component" value="Chromosome"/>
</dbReference>
<evidence type="ECO:0000256" key="3">
    <source>
        <dbReference type="ARBA" id="ARBA00022448"/>
    </source>
</evidence>
<dbReference type="AlphaFoldDB" id="A0AAE9MJY8"/>
<proteinExistence type="predicted"/>
<dbReference type="InterPro" id="IPR036280">
    <property type="entry name" value="Multihaem_cyt_sf"/>
</dbReference>
<evidence type="ECO:0000256" key="1">
    <source>
        <dbReference type="ARBA" id="ARBA00001926"/>
    </source>
</evidence>
<comment type="subcellular location">
    <subcellularLocation>
        <location evidence="2">Cell envelope</location>
    </subcellularLocation>
</comment>
<evidence type="ECO:0000256" key="8">
    <source>
        <dbReference type="SAM" id="SignalP"/>
    </source>
</evidence>
<evidence type="ECO:0000256" key="6">
    <source>
        <dbReference type="ARBA" id="ARBA00022982"/>
    </source>
</evidence>
<evidence type="ECO:0000256" key="2">
    <source>
        <dbReference type="ARBA" id="ARBA00004196"/>
    </source>
</evidence>
<keyword evidence="4" id="KW-0349">Heme</keyword>
<name>A0AAE9MJY8_9GAMM</name>
<keyword evidence="5" id="KW-0479">Metal-binding</keyword>
<evidence type="ECO:0000313" key="11">
    <source>
        <dbReference type="Proteomes" id="UP001056890"/>
    </source>
</evidence>
<keyword evidence="7" id="KW-0408">Iron</keyword>
<gene>
    <name evidence="10" type="ORF">NHF51_07290</name>
</gene>
<feature type="chain" id="PRO_5041902215" evidence="8">
    <location>
        <begin position="23"/>
        <end position="136"/>
    </location>
</feature>
<dbReference type="RefSeq" id="WP_252996038.1">
    <property type="nucleotide sequence ID" value="NZ_CP099717.1"/>
</dbReference>
<feature type="signal peptide" evidence="8">
    <location>
        <begin position="1"/>
        <end position="22"/>
    </location>
</feature>
<dbReference type="GO" id="GO:0030313">
    <property type="term" value="C:cell envelope"/>
    <property type="evidence" value="ECO:0007669"/>
    <property type="project" value="UniProtKB-SubCell"/>
</dbReference>
<organism evidence="10 11">
    <name type="scientific">Aeromonas encheleia</name>
    <dbReference type="NCBI Taxonomy" id="73010"/>
    <lineage>
        <taxon>Bacteria</taxon>
        <taxon>Pseudomonadati</taxon>
        <taxon>Pseudomonadota</taxon>
        <taxon>Gammaproteobacteria</taxon>
        <taxon>Aeromonadales</taxon>
        <taxon>Aeromonadaceae</taxon>
        <taxon>Aeromonas</taxon>
    </lineage>
</organism>
<accession>A0AAE9MJY8</accession>
<keyword evidence="8" id="KW-0732">Signal</keyword>
<dbReference type="Pfam" id="PF14537">
    <property type="entry name" value="Cytochrom_c3_2"/>
    <property type="match status" value="1"/>
</dbReference>
<feature type="domain" description="Tetrahaem cytochrome" evidence="9">
    <location>
        <begin position="43"/>
        <end position="126"/>
    </location>
</feature>
<evidence type="ECO:0000259" key="9">
    <source>
        <dbReference type="Pfam" id="PF14537"/>
    </source>
</evidence>
<keyword evidence="11" id="KW-1185">Reference proteome</keyword>
<protein>
    <submittedName>
        <fullName evidence="10">Cytochrome c3 family protein</fullName>
    </submittedName>
</protein>